<accession>A0AAV2MR67</accession>
<evidence type="ECO:0000313" key="3">
    <source>
        <dbReference type="Proteomes" id="UP001497482"/>
    </source>
</evidence>
<gene>
    <name evidence="2" type="ORF">KC01_LOCUS41694</name>
</gene>
<dbReference type="AlphaFoldDB" id="A0AAV2MR67"/>
<sequence length="116" mass="12765">MCMRVNVLVVFCWLGDRYWGVEEKRGIDWGGVGGLKVRGWGGWGGRRGYVVAERDMGRGWEDLGLVLFGFRGDKVRGRMEDMGYLLRDREGGCGGGKGVCWEVLGDNIVEVFGGGG</sequence>
<evidence type="ECO:0000256" key="1">
    <source>
        <dbReference type="SAM" id="SignalP"/>
    </source>
</evidence>
<dbReference type="Proteomes" id="UP001497482">
    <property type="component" value="Chromosome 9"/>
</dbReference>
<feature type="chain" id="PRO_5043875567" evidence="1">
    <location>
        <begin position="24"/>
        <end position="116"/>
    </location>
</feature>
<keyword evidence="3" id="KW-1185">Reference proteome</keyword>
<evidence type="ECO:0000313" key="2">
    <source>
        <dbReference type="EMBL" id="CAL1615819.1"/>
    </source>
</evidence>
<organism evidence="2 3">
    <name type="scientific">Knipowitschia caucasica</name>
    <name type="common">Caucasian dwarf goby</name>
    <name type="synonym">Pomatoschistus caucasicus</name>
    <dbReference type="NCBI Taxonomy" id="637954"/>
    <lineage>
        <taxon>Eukaryota</taxon>
        <taxon>Metazoa</taxon>
        <taxon>Chordata</taxon>
        <taxon>Craniata</taxon>
        <taxon>Vertebrata</taxon>
        <taxon>Euteleostomi</taxon>
        <taxon>Actinopterygii</taxon>
        <taxon>Neopterygii</taxon>
        <taxon>Teleostei</taxon>
        <taxon>Neoteleostei</taxon>
        <taxon>Acanthomorphata</taxon>
        <taxon>Gobiaria</taxon>
        <taxon>Gobiiformes</taxon>
        <taxon>Gobioidei</taxon>
        <taxon>Gobiidae</taxon>
        <taxon>Gobiinae</taxon>
        <taxon>Knipowitschia</taxon>
    </lineage>
</organism>
<name>A0AAV2MR67_KNICA</name>
<keyword evidence="1" id="KW-0732">Signal</keyword>
<dbReference type="EMBL" id="OZ035831">
    <property type="protein sequence ID" value="CAL1615819.1"/>
    <property type="molecule type" value="Genomic_DNA"/>
</dbReference>
<protein>
    <submittedName>
        <fullName evidence="2">Uncharacterized protein</fullName>
    </submittedName>
</protein>
<feature type="signal peptide" evidence="1">
    <location>
        <begin position="1"/>
        <end position="23"/>
    </location>
</feature>
<proteinExistence type="predicted"/>
<reference evidence="2 3" key="1">
    <citation type="submission" date="2024-04" db="EMBL/GenBank/DDBJ databases">
        <authorList>
            <person name="Waldvogel A.-M."/>
            <person name="Schoenle A."/>
        </authorList>
    </citation>
    <scope>NUCLEOTIDE SEQUENCE [LARGE SCALE GENOMIC DNA]</scope>
</reference>